<keyword evidence="2" id="KW-0808">Transferase</keyword>
<keyword evidence="4" id="KW-0418">Kinase</keyword>
<dbReference type="PROSITE" id="PS51285">
    <property type="entry name" value="AGC_KINASE_CTER"/>
    <property type="match status" value="1"/>
</dbReference>
<dbReference type="InterPro" id="IPR008271">
    <property type="entry name" value="Ser/Thr_kinase_AS"/>
</dbReference>
<comment type="caution">
    <text evidence="8">The sequence shown here is derived from an EMBL/GenBank/DDBJ whole genome shotgun (WGS) entry which is preliminary data.</text>
</comment>
<dbReference type="GO" id="GO:0005952">
    <property type="term" value="C:cAMP-dependent protein kinase complex"/>
    <property type="evidence" value="ECO:0007669"/>
    <property type="project" value="TreeGrafter"/>
</dbReference>
<evidence type="ECO:0000256" key="2">
    <source>
        <dbReference type="ARBA" id="ARBA00022679"/>
    </source>
</evidence>
<dbReference type="PROSITE" id="PS00108">
    <property type="entry name" value="PROTEIN_KINASE_ST"/>
    <property type="match status" value="1"/>
</dbReference>
<evidence type="ECO:0000259" key="6">
    <source>
        <dbReference type="PROSITE" id="PS50011"/>
    </source>
</evidence>
<dbReference type="OrthoDB" id="417954at2759"/>
<dbReference type="Pfam" id="PF00069">
    <property type="entry name" value="Pkinase"/>
    <property type="match status" value="1"/>
</dbReference>
<evidence type="ECO:0000256" key="5">
    <source>
        <dbReference type="ARBA" id="ARBA00022840"/>
    </source>
</evidence>
<keyword evidence="9" id="KW-1185">Reference proteome</keyword>
<keyword evidence="3" id="KW-0547">Nucleotide-binding</keyword>
<gene>
    <name evidence="8" type="ORF">POCTA_138.1.T0740144</name>
</gene>
<dbReference type="GO" id="GO:0005524">
    <property type="term" value="F:ATP binding"/>
    <property type="evidence" value="ECO:0007669"/>
    <property type="project" value="UniProtKB-KW"/>
</dbReference>
<dbReference type="PANTHER" id="PTHR24353">
    <property type="entry name" value="CYCLIC NUCLEOTIDE-DEPENDENT PROTEIN KINASE"/>
    <property type="match status" value="1"/>
</dbReference>
<dbReference type="PROSITE" id="PS50011">
    <property type="entry name" value="PROTEIN_KINASE_DOM"/>
    <property type="match status" value="1"/>
</dbReference>
<evidence type="ECO:0000313" key="9">
    <source>
        <dbReference type="Proteomes" id="UP000683925"/>
    </source>
</evidence>
<evidence type="ECO:0000259" key="7">
    <source>
        <dbReference type="PROSITE" id="PS51285"/>
    </source>
</evidence>
<name>A0A8S1VPY1_PAROT</name>
<keyword evidence="5" id="KW-0067">ATP-binding</keyword>
<dbReference type="SMART" id="SM00220">
    <property type="entry name" value="S_TKc"/>
    <property type="match status" value="1"/>
</dbReference>
<evidence type="ECO:0000256" key="3">
    <source>
        <dbReference type="ARBA" id="ARBA00022741"/>
    </source>
</evidence>
<feature type="domain" description="Protein kinase" evidence="6">
    <location>
        <begin position="1"/>
        <end position="190"/>
    </location>
</feature>
<dbReference type="GO" id="GO:0004691">
    <property type="term" value="F:cAMP-dependent protein kinase activity"/>
    <property type="evidence" value="ECO:0007669"/>
    <property type="project" value="TreeGrafter"/>
</dbReference>
<evidence type="ECO:0000313" key="8">
    <source>
        <dbReference type="EMBL" id="CAD8180098.1"/>
    </source>
</evidence>
<dbReference type="Proteomes" id="UP000683925">
    <property type="component" value="Unassembled WGS sequence"/>
</dbReference>
<dbReference type="InterPro" id="IPR000961">
    <property type="entry name" value="AGC-kinase_C"/>
</dbReference>
<proteinExistence type="predicted"/>
<dbReference type="PANTHER" id="PTHR24353:SF37">
    <property type="entry name" value="CAMP-DEPENDENT PROTEIN KINASE CATALYTIC SUBUNIT PRKX"/>
    <property type="match status" value="1"/>
</dbReference>
<dbReference type="AlphaFoldDB" id="A0A8S1VPY1"/>
<feature type="domain" description="AGC-kinase C-terminal" evidence="7">
    <location>
        <begin position="191"/>
        <end position="259"/>
    </location>
</feature>
<evidence type="ECO:0000256" key="4">
    <source>
        <dbReference type="ARBA" id="ARBA00022777"/>
    </source>
</evidence>
<organism evidence="8 9">
    <name type="scientific">Paramecium octaurelia</name>
    <dbReference type="NCBI Taxonomy" id="43137"/>
    <lineage>
        <taxon>Eukaryota</taxon>
        <taxon>Sar</taxon>
        <taxon>Alveolata</taxon>
        <taxon>Ciliophora</taxon>
        <taxon>Intramacronucleata</taxon>
        <taxon>Oligohymenophorea</taxon>
        <taxon>Peniculida</taxon>
        <taxon>Parameciidae</taxon>
        <taxon>Paramecium</taxon>
    </lineage>
</organism>
<evidence type="ECO:0000256" key="1">
    <source>
        <dbReference type="ARBA" id="ARBA00022527"/>
    </source>
</evidence>
<keyword evidence="1" id="KW-0723">Serine/threonine-protein kinase</keyword>
<protein>
    <submittedName>
        <fullName evidence="8">Uncharacterized protein</fullName>
    </submittedName>
</protein>
<sequence>MKDDNFIYFLVEYIKGLELFDVIRDIGLLNTYDSQFYVSSLLLCMEYLHTHHIVYRDIKSENVMVDHHGYIRLIDMGTAKILKGKGRTFTIIGTPHYMAPEILNGKGYSYSVDLWSIGICLYEFMCGGVPFAEDAEDPYEIYEEITKKQISYPNHLKDRKAKKFIDQLLNKTPEIRLGGSYAALKANSWFDGLDWDKLMDKELKPPYIPPKDRLIGEKEIVTIEKQNKTIQGEIKNDLGEKNLQKKELANDPNWDEKFN</sequence>
<accession>A0A8S1VPY1</accession>
<dbReference type="EMBL" id="CAJJDP010000073">
    <property type="protein sequence ID" value="CAD8180098.1"/>
    <property type="molecule type" value="Genomic_DNA"/>
</dbReference>
<reference evidence="8" key="1">
    <citation type="submission" date="2021-01" db="EMBL/GenBank/DDBJ databases">
        <authorList>
            <consortium name="Genoscope - CEA"/>
            <person name="William W."/>
        </authorList>
    </citation>
    <scope>NUCLEOTIDE SEQUENCE</scope>
</reference>
<dbReference type="InterPro" id="IPR000719">
    <property type="entry name" value="Prot_kinase_dom"/>
</dbReference>